<gene>
    <name evidence="1" type="ORF">BC938DRAFT_478510</name>
</gene>
<dbReference type="EMBL" id="RBNJ01003314">
    <property type="protein sequence ID" value="RUS31078.1"/>
    <property type="molecule type" value="Genomic_DNA"/>
</dbReference>
<proteinExistence type="predicted"/>
<evidence type="ECO:0000313" key="2">
    <source>
        <dbReference type="Proteomes" id="UP000274822"/>
    </source>
</evidence>
<keyword evidence="2" id="KW-1185">Reference proteome</keyword>
<reference evidence="1 2" key="1">
    <citation type="journal article" date="2018" name="New Phytol.">
        <title>Phylogenomics of Endogonaceae and evolution of mycorrhizas within Mucoromycota.</title>
        <authorList>
            <person name="Chang Y."/>
            <person name="Desiro A."/>
            <person name="Na H."/>
            <person name="Sandor L."/>
            <person name="Lipzen A."/>
            <person name="Clum A."/>
            <person name="Barry K."/>
            <person name="Grigoriev I.V."/>
            <person name="Martin F.M."/>
            <person name="Stajich J.E."/>
            <person name="Smith M.E."/>
            <person name="Bonito G."/>
            <person name="Spatafora J.W."/>
        </authorList>
    </citation>
    <scope>NUCLEOTIDE SEQUENCE [LARGE SCALE GENOMIC DNA]</scope>
    <source>
        <strain evidence="1 2">AD002</strain>
    </source>
</reference>
<dbReference type="Proteomes" id="UP000274822">
    <property type="component" value="Unassembled WGS sequence"/>
</dbReference>
<protein>
    <submittedName>
        <fullName evidence="1">Uncharacterized protein</fullName>
    </submittedName>
</protein>
<feature type="non-terminal residue" evidence="1">
    <location>
        <position position="1"/>
    </location>
</feature>
<feature type="non-terminal residue" evidence="1">
    <location>
        <position position="76"/>
    </location>
</feature>
<dbReference type="AlphaFoldDB" id="A0A433QMU5"/>
<sequence length="76" mass="8753">IKPVNLHQKRLGKPSHDYVRNATNCVTTSSSLVWVAQNSLMQWTPSTRLSYGIALRKSYFFLVFKSYYKPPEGMDV</sequence>
<evidence type="ECO:0000313" key="1">
    <source>
        <dbReference type="EMBL" id="RUS31078.1"/>
    </source>
</evidence>
<organism evidence="1 2">
    <name type="scientific">Jimgerdemannia flammicorona</name>
    <dbReference type="NCBI Taxonomy" id="994334"/>
    <lineage>
        <taxon>Eukaryota</taxon>
        <taxon>Fungi</taxon>
        <taxon>Fungi incertae sedis</taxon>
        <taxon>Mucoromycota</taxon>
        <taxon>Mucoromycotina</taxon>
        <taxon>Endogonomycetes</taxon>
        <taxon>Endogonales</taxon>
        <taxon>Endogonaceae</taxon>
        <taxon>Jimgerdemannia</taxon>
    </lineage>
</organism>
<name>A0A433QMU5_9FUNG</name>
<accession>A0A433QMU5</accession>
<comment type="caution">
    <text evidence="1">The sequence shown here is derived from an EMBL/GenBank/DDBJ whole genome shotgun (WGS) entry which is preliminary data.</text>
</comment>